<reference evidence="2" key="1">
    <citation type="submission" date="2013-02" db="EMBL/GenBank/DDBJ databases">
        <authorList>
            <consortium name="The Broad Institute Genome Sequencing Platform"/>
            <person name="Cuomo C."/>
            <person name="Becnel J."/>
            <person name="Sanscrainte N."/>
            <person name="Walker B."/>
            <person name="Young S.K."/>
            <person name="Zeng Q."/>
            <person name="Gargeya S."/>
            <person name="Fitzgerald M."/>
            <person name="Haas B."/>
            <person name="Abouelleil A."/>
            <person name="Alvarado L."/>
            <person name="Arachchi H.M."/>
            <person name="Berlin A.M."/>
            <person name="Chapman S.B."/>
            <person name="Dewar J."/>
            <person name="Goldberg J."/>
            <person name="Griggs A."/>
            <person name="Gujja S."/>
            <person name="Hansen M."/>
            <person name="Howarth C."/>
            <person name="Imamovic A."/>
            <person name="Larimer J."/>
            <person name="McCowan C."/>
            <person name="Murphy C."/>
            <person name="Neiman D."/>
            <person name="Pearson M."/>
            <person name="Priest M."/>
            <person name="Roberts A."/>
            <person name="Saif S."/>
            <person name="Shea T."/>
            <person name="Sisk P."/>
            <person name="Sykes S."/>
            <person name="Wortman J."/>
            <person name="Nusbaum C."/>
            <person name="Birren B."/>
        </authorList>
    </citation>
    <scope>NUCLEOTIDE SEQUENCE [LARGE SCALE GENOMIC DNA]</scope>
    <source>
        <strain evidence="2">PRA339</strain>
    </source>
</reference>
<keyword evidence="2" id="KW-1185">Reference proteome</keyword>
<dbReference type="AlphaFoldDB" id="A0A059EYS7"/>
<evidence type="ECO:0000313" key="1">
    <source>
        <dbReference type="EMBL" id="KCZ80007.1"/>
    </source>
</evidence>
<gene>
    <name evidence="1" type="ORF">H312_02598</name>
</gene>
<proteinExistence type="predicted"/>
<dbReference type="HOGENOM" id="CLU_044348_6_3_1"/>
<reference evidence="1 2" key="2">
    <citation type="submission" date="2014-03" db="EMBL/GenBank/DDBJ databases">
        <title>The Genome Sequence of Anncaliia algerae insect isolate PRA339.</title>
        <authorList>
            <consortium name="The Broad Institute Genome Sequencing Platform"/>
            <consortium name="The Broad Institute Genome Sequencing Center for Infectious Disease"/>
            <person name="Cuomo C."/>
            <person name="Becnel J."/>
            <person name="Sanscrainte N."/>
            <person name="Walker B."/>
            <person name="Young S.K."/>
            <person name="Zeng Q."/>
            <person name="Gargeya S."/>
            <person name="Fitzgerald M."/>
            <person name="Haas B."/>
            <person name="Abouelleil A."/>
            <person name="Alvarado L."/>
            <person name="Arachchi H.M."/>
            <person name="Berlin A.M."/>
            <person name="Chapman S.B."/>
            <person name="Dewar J."/>
            <person name="Goldberg J."/>
            <person name="Griggs A."/>
            <person name="Gujja S."/>
            <person name="Hansen M."/>
            <person name="Howarth C."/>
            <person name="Imamovic A."/>
            <person name="Larimer J."/>
            <person name="McCowan C."/>
            <person name="Murphy C."/>
            <person name="Neiman D."/>
            <person name="Pearson M."/>
            <person name="Priest M."/>
            <person name="Roberts A."/>
            <person name="Saif S."/>
            <person name="Shea T."/>
            <person name="Sisk P."/>
            <person name="Sykes S."/>
            <person name="Wortman J."/>
            <person name="Nusbaum C."/>
            <person name="Birren B."/>
        </authorList>
    </citation>
    <scope>NUCLEOTIDE SEQUENCE [LARGE SCALE GENOMIC DNA]</scope>
    <source>
        <strain evidence="1 2">PRA339</strain>
    </source>
</reference>
<evidence type="ECO:0000313" key="2">
    <source>
        <dbReference type="Proteomes" id="UP000030655"/>
    </source>
</evidence>
<dbReference type="VEuPathDB" id="MicrosporidiaDB:H312_02598"/>
<dbReference type="Proteomes" id="UP000030655">
    <property type="component" value="Unassembled WGS sequence"/>
</dbReference>
<dbReference type="OrthoDB" id="10395503at2759"/>
<name>A0A059EYS7_9MICR</name>
<evidence type="ECO:0008006" key="3">
    <source>
        <dbReference type="Google" id="ProtNLM"/>
    </source>
</evidence>
<protein>
    <recommendedName>
        <fullName evidence="3">ISXO2-like transposase domain-containing protein</fullName>
    </recommendedName>
</protein>
<dbReference type="EMBL" id="KK365211">
    <property type="protein sequence ID" value="KCZ80007.1"/>
    <property type="molecule type" value="Genomic_DNA"/>
</dbReference>
<sequence>MVELFKKYIHEGTTIMTDGFRPYPSAVESINGVHKIVNHSNGFRSLEEYHTSNIEFMVFTKI</sequence>
<organism evidence="1 2">
    <name type="scientific">Anncaliia algerae PRA339</name>
    <dbReference type="NCBI Taxonomy" id="1288291"/>
    <lineage>
        <taxon>Eukaryota</taxon>
        <taxon>Fungi</taxon>
        <taxon>Fungi incertae sedis</taxon>
        <taxon>Microsporidia</taxon>
        <taxon>Tubulinosematoidea</taxon>
        <taxon>Tubulinosematidae</taxon>
        <taxon>Anncaliia</taxon>
    </lineage>
</organism>
<accession>A0A059EYS7</accession>